<evidence type="ECO:0008006" key="3">
    <source>
        <dbReference type="Google" id="ProtNLM"/>
    </source>
</evidence>
<name>A0ABV7GFV2_9GAMM</name>
<dbReference type="Proteomes" id="UP001595621">
    <property type="component" value="Unassembled WGS sequence"/>
</dbReference>
<evidence type="ECO:0000313" key="2">
    <source>
        <dbReference type="Proteomes" id="UP001595621"/>
    </source>
</evidence>
<accession>A0ABV7GFV2</accession>
<gene>
    <name evidence="1" type="ORF">ACFOE0_13320</name>
</gene>
<sequence length="156" mass="17662">MSINLEKHRRMELRKATETRVIRPPEPVPFHRGPEYLVAHACFNCRKSYKRPVEYSGKKPTPCHSCPDCGECMHEMGRSFKAPKAGDKRQWRKVQILFAAGFRFIGCGSHEGDKLPTELSELEDFLINNQEHPLKVAAPNNLMLPDGYRGAATAAN</sequence>
<dbReference type="EMBL" id="JBHRTD010000015">
    <property type="protein sequence ID" value="MFC3139161.1"/>
    <property type="molecule type" value="Genomic_DNA"/>
</dbReference>
<organism evidence="1 2">
    <name type="scientific">Shewanella submarina</name>
    <dbReference type="NCBI Taxonomy" id="2016376"/>
    <lineage>
        <taxon>Bacteria</taxon>
        <taxon>Pseudomonadati</taxon>
        <taxon>Pseudomonadota</taxon>
        <taxon>Gammaproteobacteria</taxon>
        <taxon>Alteromonadales</taxon>
        <taxon>Shewanellaceae</taxon>
        <taxon>Shewanella</taxon>
    </lineage>
</organism>
<keyword evidence="2" id="KW-1185">Reference proteome</keyword>
<protein>
    <recommendedName>
        <fullName evidence="3">Nitrous oxide-stimulated promoter family protein</fullName>
    </recommendedName>
</protein>
<dbReference type="RefSeq" id="WP_380712136.1">
    <property type="nucleotide sequence ID" value="NZ_JBHRTD010000015.1"/>
</dbReference>
<evidence type="ECO:0000313" key="1">
    <source>
        <dbReference type="EMBL" id="MFC3139161.1"/>
    </source>
</evidence>
<comment type="caution">
    <text evidence="1">The sequence shown here is derived from an EMBL/GenBank/DDBJ whole genome shotgun (WGS) entry which is preliminary data.</text>
</comment>
<proteinExistence type="predicted"/>
<reference evidence="2" key="1">
    <citation type="journal article" date="2019" name="Int. J. Syst. Evol. Microbiol.">
        <title>The Global Catalogue of Microorganisms (GCM) 10K type strain sequencing project: providing services to taxonomists for standard genome sequencing and annotation.</title>
        <authorList>
            <consortium name="The Broad Institute Genomics Platform"/>
            <consortium name="The Broad Institute Genome Sequencing Center for Infectious Disease"/>
            <person name="Wu L."/>
            <person name="Ma J."/>
        </authorList>
    </citation>
    <scope>NUCLEOTIDE SEQUENCE [LARGE SCALE GENOMIC DNA]</scope>
    <source>
        <strain evidence="2">KCTC 52277</strain>
    </source>
</reference>